<proteinExistence type="predicted"/>
<comment type="caution">
    <text evidence="5">The sequence shown here is derived from an EMBL/GenBank/DDBJ whole genome shotgun (WGS) entry which is preliminary data.</text>
</comment>
<keyword evidence="6" id="KW-1185">Reference proteome</keyword>
<keyword evidence="3" id="KW-0998">Cell outer membrane</keyword>
<dbReference type="Gene3D" id="2.60.40.10">
    <property type="entry name" value="Immunoglobulins"/>
    <property type="match status" value="1"/>
</dbReference>
<dbReference type="InterPro" id="IPR041700">
    <property type="entry name" value="OMP_b-brl_3"/>
</dbReference>
<dbReference type="Proteomes" id="UP000033121">
    <property type="component" value="Unassembled WGS sequence"/>
</dbReference>
<dbReference type="InterPro" id="IPR036942">
    <property type="entry name" value="Beta-barrel_TonB_sf"/>
</dbReference>
<evidence type="ECO:0000256" key="3">
    <source>
        <dbReference type="ARBA" id="ARBA00023237"/>
    </source>
</evidence>
<keyword evidence="2" id="KW-0472">Membrane</keyword>
<dbReference type="STRING" id="1220578.FPE01S_01_10760"/>
<dbReference type="RefSeq" id="WP_052955528.1">
    <property type="nucleotide sequence ID" value="NZ_BBWV01000001.1"/>
</dbReference>
<evidence type="ECO:0000256" key="2">
    <source>
        <dbReference type="ARBA" id="ARBA00023136"/>
    </source>
</evidence>
<dbReference type="AlphaFoldDB" id="A0A0E9MX34"/>
<evidence type="ECO:0000259" key="4">
    <source>
        <dbReference type="Pfam" id="PF14905"/>
    </source>
</evidence>
<reference evidence="5 6" key="1">
    <citation type="submission" date="2015-04" db="EMBL/GenBank/DDBJ databases">
        <title>Whole genome shotgun sequence of Flavihumibacter petaseus NBRC 106054.</title>
        <authorList>
            <person name="Miyazawa S."/>
            <person name="Hosoyama A."/>
            <person name="Hashimoto M."/>
            <person name="Noguchi M."/>
            <person name="Tsuchikane K."/>
            <person name="Ohji S."/>
            <person name="Yamazoe A."/>
            <person name="Ichikawa N."/>
            <person name="Kimura A."/>
            <person name="Fujita N."/>
        </authorList>
    </citation>
    <scope>NUCLEOTIDE SEQUENCE [LARGE SCALE GENOMIC DNA]</scope>
    <source>
        <strain evidence="5 6">NBRC 106054</strain>
    </source>
</reference>
<sequence length="802" mass="89415">MWLGLSVFCQISFSQAKIAGKVQAPDLSPLQDANVLLLKAADSSLVKGTTTNRDGQFAFSDIGPGEYRVLFSGIGFADKYAESFTLQASDLDLGLIPMTSAATQMAGVTVSARKPLFEQKLDRMVVNVKSSITNVGATVLDVLERSPGVIVNRSAGTIAMAGRDGVLVTINGKMTYMPADALIQYLQGLNAANVEKLELIPIPPAQYDASGNAGMINIVLINNPDEGFNGNAAASMAVGPMEGTQPMASINMNFRKGPLNVYGSYSFSRLAQLQEGHILRTIEKPDGEHTVETITDRDPFQRNHDYRLGLDYAINRRTVVGFLVAGYNHKWDMEAQNYSYLKVNNKIDTTISIANQEINYWRNWMANANISHTVKDGESISFNIDYLQYKDSNPTEYQQQYTDGEGKYLFDQNMNSGKETVINIWATQLDYTRKINEKFSLQMGAKATISRFSNDVLVEKEENGQWVPDMDYTADYSLRENIAAAYVSADFTLSPKTSGKAGLRYEHTTSNLGSDQKANIVDRKYGNLFPSVFISQVVGSNNRLNISYSKRITRPTFNNLAPFLIFFDPKTFISGNPALQPAISHNFKLDLLLKKLVFSVGYSYEKATIGDFQNEFDTANNVQTIVAQNLDKSNLFQFMATLPIEVTPWWTSNINLGVYYQEVSAHLKNGQVKEDQWYYTISGAETFRLPKKFTLELSGYYQSKSLFGVAVFNGLGALNIAVQRKICKDQVSLTAGVDDLFSSGNKWVFYSEFPQEKVSSHTSIQVSYRMYKVGVSVRFGNKLLKDKRERATASEDERKRVQ</sequence>
<dbReference type="SUPFAM" id="SSF49464">
    <property type="entry name" value="Carboxypeptidase regulatory domain-like"/>
    <property type="match status" value="1"/>
</dbReference>
<keyword evidence="5" id="KW-0675">Receptor</keyword>
<dbReference type="InterPro" id="IPR008969">
    <property type="entry name" value="CarboxyPept-like_regulatory"/>
</dbReference>
<gene>
    <name evidence="5" type="ORF">FPE01S_01_10760</name>
</gene>
<dbReference type="PANTHER" id="PTHR40980:SF4">
    <property type="entry name" value="TONB-DEPENDENT RECEPTOR-LIKE BETA-BARREL DOMAIN-CONTAINING PROTEIN"/>
    <property type="match status" value="1"/>
</dbReference>
<dbReference type="Gene3D" id="2.40.170.20">
    <property type="entry name" value="TonB-dependent receptor, beta-barrel domain"/>
    <property type="match status" value="1"/>
</dbReference>
<dbReference type="SUPFAM" id="SSF56935">
    <property type="entry name" value="Porins"/>
    <property type="match status" value="1"/>
</dbReference>
<protein>
    <submittedName>
        <fullName evidence="5">Putative TonB-dependent receptor</fullName>
    </submittedName>
</protein>
<evidence type="ECO:0000256" key="1">
    <source>
        <dbReference type="ARBA" id="ARBA00004442"/>
    </source>
</evidence>
<organism evidence="5 6">
    <name type="scientific">Flavihumibacter petaseus NBRC 106054</name>
    <dbReference type="NCBI Taxonomy" id="1220578"/>
    <lineage>
        <taxon>Bacteria</taxon>
        <taxon>Pseudomonadati</taxon>
        <taxon>Bacteroidota</taxon>
        <taxon>Chitinophagia</taxon>
        <taxon>Chitinophagales</taxon>
        <taxon>Chitinophagaceae</taxon>
        <taxon>Flavihumibacter</taxon>
    </lineage>
</organism>
<accession>A0A0E9MX34</accession>
<dbReference type="EMBL" id="BBWV01000001">
    <property type="protein sequence ID" value="GAO42063.1"/>
    <property type="molecule type" value="Genomic_DNA"/>
</dbReference>
<dbReference type="Pfam" id="PF13620">
    <property type="entry name" value="CarboxypepD_reg"/>
    <property type="match status" value="1"/>
</dbReference>
<dbReference type="GO" id="GO:0009279">
    <property type="term" value="C:cell outer membrane"/>
    <property type="evidence" value="ECO:0007669"/>
    <property type="project" value="UniProtKB-SubCell"/>
</dbReference>
<evidence type="ECO:0000313" key="6">
    <source>
        <dbReference type="Proteomes" id="UP000033121"/>
    </source>
</evidence>
<feature type="domain" description="Outer membrane protein beta-barrel" evidence="4">
    <location>
        <begin position="375"/>
        <end position="774"/>
    </location>
</feature>
<name>A0A0E9MX34_9BACT</name>
<dbReference type="Pfam" id="PF14905">
    <property type="entry name" value="OMP_b-brl_3"/>
    <property type="match status" value="1"/>
</dbReference>
<dbReference type="PANTHER" id="PTHR40980">
    <property type="entry name" value="PLUG DOMAIN-CONTAINING PROTEIN"/>
    <property type="match status" value="1"/>
</dbReference>
<dbReference type="InterPro" id="IPR013783">
    <property type="entry name" value="Ig-like_fold"/>
</dbReference>
<comment type="subcellular location">
    <subcellularLocation>
        <location evidence="1">Cell outer membrane</location>
    </subcellularLocation>
</comment>
<evidence type="ECO:0000313" key="5">
    <source>
        <dbReference type="EMBL" id="GAO42063.1"/>
    </source>
</evidence>